<dbReference type="PANTHER" id="PTHR43857">
    <property type="entry name" value="BLR7761 PROTEIN"/>
    <property type="match status" value="1"/>
</dbReference>
<comment type="caution">
    <text evidence="1">The sequence shown here is derived from an EMBL/GenBank/DDBJ whole genome shotgun (WGS) entry which is preliminary data.</text>
</comment>
<dbReference type="AlphaFoldDB" id="A0A8J3ZW54"/>
<proteinExistence type="predicted"/>
<protein>
    <submittedName>
        <fullName evidence="1">Uncharacterized protein</fullName>
    </submittedName>
</protein>
<sequence>MTVRRFGSGGPWEEAVGYSRVVAAGPWLMTAGCTATVDGEVVHVGDAGAQARTAFSIAVEALAGAGAGLAEVVRTRMYVRDRADAAAVTAAHAEFFRDVRPVTALYVVAGFLHPDHLVEVEVEAYKP</sequence>
<dbReference type="Pfam" id="PF01042">
    <property type="entry name" value="Ribonuc_L-PSP"/>
    <property type="match status" value="1"/>
</dbReference>
<dbReference type="PROSITE" id="PS51257">
    <property type="entry name" value="PROKAR_LIPOPROTEIN"/>
    <property type="match status" value="1"/>
</dbReference>
<dbReference type="SUPFAM" id="SSF55298">
    <property type="entry name" value="YjgF-like"/>
    <property type="match status" value="1"/>
</dbReference>
<dbReference type="InterPro" id="IPR006175">
    <property type="entry name" value="YjgF/YER057c/UK114"/>
</dbReference>
<name>A0A8J3ZW54_9ACTN</name>
<keyword evidence="2" id="KW-1185">Reference proteome</keyword>
<dbReference type="RefSeq" id="WP_203928537.1">
    <property type="nucleotide sequence ID" value="NZ_BOPH01000043.1"/>
</dbReference>
<dbReference type="InterPro" id="IPR035959">
    <property type="entry name" value="RutC-like_sf"/>
</dbReference>
<dbReference type="Gene3D" id="3.30.1330.40">
    <property type="entry name" value="RutC-like"/>
    <property type="match status" value="1"/>
</dbReference>
<reference evidence="1" key="1">
    <citation type="submission" date="2021-01" db="EMBL/GenBank/DDBJ databases">
        <title>Whole genome shotgun sequence of Virgisporangium ochraceum NBRC 16418.</title>
        <authorList>
            <person name="Komaki H."/>
            <person name="Tamura T."/>
        </authorList>
    </citation>
    <scope>NUCLEOTIDE SEQUENCE</scope>
    <source>
        <strain evidence="1">NBRC 16418</strain>
    </source>
</reference>
<evidence type="ECO:0000313" key="1">
    <source>
        <dbReference type="EMBL" id="GIJ68600.1"/>
    </source>
</evidence>
<dbReference type="EMBL" id="BOPH01000043">
    <property type="protein sequence ID" value="GIJ68600.1"/>
    <property type="molecule type" value="Genomic_DNA"/>
</dbReference>
<gene>
    <name evidence="1" type="ORF">Voc01_035170</name>
</gene>
<dbReference type="Proteomes" id="UP000635606">
    <property type="component" value="Unassembled WGS sequence"/>
</dbReference>
<accession>A0A8J3ZW54</accession>
<dbReference type="PANTHER" id="PTHR43857:SF1">
    <property type="entry name" value="YJGH FAMILY PROTEIN"/>
    <property type="match status" value="1"/>
</dbReference>
<organism evidence="1 2">
    <name type="scientific">Virgisporangium ochraceum</name>
    <dbReference type="NCBI Taxonomy" id="65505"/>
    <lineage>
        <taxon>Bacteria</taxon>
        <taxon>Bacillati</taxon>
        <taxon>Actinomycetota</taxon>
        <taxon>Actinomycetes</taxon>
        <taxon>Micromonosporales</taxon>
        <taxon>Micromonosporaceae</taxon>
        <taxon>Virgisporangium</taxon>
    </lineage>
</organism>
<evidence type="ECO:0000313" key="2">
    <source>
        <dbReference type="Proteomes" id="UP000635606"/>
    </source>
</evidence>